<protein>
    <submittedName>
        <fullName evidence="3">J domain-containing protein</fullName>
    </submittedName>
</protein>
<sequence>MNPFLVLGIPSGSTEDYARSAYRKLVRTYHPDVNSSPDAATKFVQVQLAYEAIRDGKTFRNPPPQPQSGTTLIGAWIPEHPNDQGIMKRFLLKTTSTFEYNYLVTYIATFRSVPKIGEIKTEEQLRRYYGGPDGICASDLWTTGVQLHLPRQFNGASTIVVLADVRDDQFHTLATLDTA</sequence>
<dbReference type="InterPro" id="IPR036869">
    <property type="entry name" value="J_dom_sf"/>
</dbReference>
<organism evidence="3 4">
    <name type="scientific">Rhodococcoides kroppenstedtii</name>
    <dbReference type="NCBI Taxonomy" id="293050"/>
    <lineage>
        <taxon>Bacteria</taxon>
        <taxon>Bacillati</taxon>
        <taxon>Actinomycetota</taxon>
        <taxon>Actinomycetes</taxon>
        <taxon>Mycobacteriales</taxon>
        <taxon>Nocardiaceae</taxon>
        <taxon>Rhodococcoides</taxon>
    </lineage>
</organism>
<dbReference type="Proteomes" id="UP001520140">
    <property type="component" value="Unassembled WGS sequence"/>
</dbReference>
<reference evidence="3 4" key="1">
    <citation type="submission" date="2020-06" db="EMBL/GenBank/DDBJ databases">
        <title>Taxonomy, biology and ecology of Rhodococcus bacteria occurring in California pistachio and other woody hosts as revealed by genome sequence analyses.</title>
        <authorList>
            <person name="Gai Y."/>
            <person name="Riely B."/>
        </authorList>
    </citation>
    <scope>NUCLEOTIDE SEQUENCE [LARGE SCALE GENOMIC DNA]</scope>
    <source>
        <strain evidence="3 4">BP-284</strain>
    </source>
</reference>
<dbReference type="SUPFAM" id="SSF46565">
    <property type="entry name" value="Chaperone J-domain"/>
    <property type="match status" value="1"/>
</dbReference>
<dbReference type="SMART" id="SM00271">
    <property type="entry name" value="DnaJ"/>
    <property type="match status" value="1"/>
</dbReference>
<feature type="domain" description="J" evidence="2">
    <location>
        <begin position="2"/>
        <end position="58"/>
    </location>
</feature>
<keyword evidence="1" id="KW-0143">Chaperone</keyword>
<dbReference type="PRINTS" id="PR00625">
    <property type="entry name" value="JDOMAIN"/>
</dbReference>
<keyword evidence="4" id="KW-1185">Reference proteome</keyword>
<dbReference type="EMBL" id="JABUKG010000010">
    <property type="protein sequence ID" value="MBY6321296.1"/>
    <property type="molecule type" value="Genomic_DNA"/>
</dbReference>
<dbReference type="CDD" id="cd06257">
    <property type="entry name" value="DnaJ"/>
    <property type="match status" value="1"/>
</dbReference>
<dbReference type="RefSeq" id="WP_082833945.1">
    <property type="nucleotide sequence ID" value="NZ_JABUKE010000035.1"/>
</dbReference>
<evidence type="ECO:0000313" key="3">
    <source>
        <dbReference type="EMBL" id="MBY6321296.1"/>
    </source>
</evidence>
<gene>
    <name evidence="3" type="ORF">HQ605_10715</name>
</gene>
<evidence type="ECO:0000259" key="2">
    <source>
        <dbReference type="PROSITE" id="PS50076"/>
    </source>
</evidence>
<dbReference type="PANTHER" id="PTHR43096:SF52">
    <property type="entry name" value="DNAJ HOMOLOG 1, MITOCHONDRIAL-RELATED"/>
    <property type="match status" value="1"/>
</dbReference>
<dbReference type="PANTHER" id="PTHR43096">
    <property type="entry name" value="DNAJ HOMOLOG 1, MITOCHONDRIAL-RELATED"/>
    <property type="match status" value="1"/>
</dbReference>
<comment type="caution">
    <text evidence="3">The sequence shown here is derived from an EMBL/GenBank/DDBJ whole genome shotgun (WGS) entry which is preliminary data.</text>
</comment>
<name>A0ABS7NTF6_9NOCA</name>
<dbReference type="Pfam" id="PF00226">
    <property type="entry name" value="DnaJ"/>
    <property type="match status" value="1"/>
</dbReference>
<accession>A0ABS7NTF6</accession>
<evidence type="ECO:0000313" key="4">
    <source>
        <dbReference type="Proteomes" id="UP001520140"/>
    </source>
</evidence>
<dbReference type="InterPro" id="IPR001623">
    <property type="entry name" value="DnaJ_domain"/>
</dbReference>
<dbReference type="Gene3D" id="1.10.287.110">
    <property type="entry name" value="DnaJ domain"/>
    <property type="match status" value="1"/>
</dbReference>
<proteinExistence type="predicted"/>
<evidence type="ECO:0000256" key="1">
    <source>
        <dbReference type="ARBA" id="ARBA00023186"/>
    </source>
</evidence>
<dbReference type="PROSITE" id="PS50076">
    <property type="entry name" value="DNAJ_2"/>
    <property type="match status" value="1"/>
</dbReference>